<keyword evidence="3" id="KW-1185">Reference proteome</keyword>
<dbReference type="InterPro" id="IPR001810">
    <property type="entry name" value="F-box_dom"/>
</dbReference>
<dbReference type="InterPro" id="IPR032698">
    <property type="entry name" value="SirB1_N"/>
</dbReference>
<dbReference type="EMBL" id="JAKMXF010000354">
    <property type="protein sequence ID" value="KAI6646433.1"/>
    <property type="molecule type" value="Genomic_DNA"/>
</dbReference>
<evidence type="ECO:0000313" key="3">
    <source>
        <dbReference type="Proteomes" id="UP001165289"/>
    </source>
</evidence>
<dbReference type="Proteomes" id="UP001165289">
    <property type="component" value="Unassembled WGS sequence"/>
</dbReference>
<dbReference type="PANTHER" id="PTHR31350">
    <property type="entry name" value="SI:DKEY-261L7.2"/>
    <property type="match status" value="1"/>
</dbReference>
<dbReference type="PANTHER" id="PTHR31350:SF21">
    <property type="entry name" value="F-BOX ONLY PROTEIN 21"/>
    <property type="match status" value="1"/>
</dbReference>
<dbReference type="AlphaFoldDB" id="A0AAV7JCL6"/>
<name>A0AAV7JCL6_9METZ</name>
<dbReference type="SMART" id="SM00256">
    <property type="entry name" value="FBOX"/>
    <property type="match status" value="1"/>
</dbReference>
<gene>
    <name evidence="2" type="ORF">LOD99_12555</name>
</gene>
<evidence type="ECO:0000259" key="1">
    <source>
        <dbReference type="PROSITE" id="PS50181"/>
    </source>
</evidence>
<comment type="caution">
    <text evidence="2">The sequence shown here is derived from an EMBL/GenBank/DDBJ whole genome shotgun (WGS) entry which is preliminary data.</text>
</comment>
<protein>
    <submittedName>
        <fullName evidence="2">F-box only protein 21-like</fullName>
    </submittedName>
</protein>
<dbReference type="SUPFAM" id="SSF81383">
    <property type="entry name" value="F-box domain"/>
    <property type="match status" value="1"/>
</dbReference>
<feature type="domain" description="F-box" evidence="1">
    <location>
        <begin position="9"/>
        <end position="57"/>
    </location>
</feature>
<reference evidence="2 3" key="1">
    <citation type="journal article" date="2023" name="BMC Biol.">
        <title>The compact genome of the sponge Oopsacas minuta (Hexactinellida) is lacking key metazoan core genes.</title>
        <authorList>
            <person name="Santini S."/>
            <person name="Schenkelaars Q."/>
            <person name="Jourda C."/>
            <person name="Duchesne M."/>
            <person name="Belahbib H."/>
            <person name="Rocher C."/>
            <person name="Selva M."/>
            <person name="Riesgo A."/>
            <person name="Vervoort M."/>
            <person name="Leys S.P."/>
            <person name="Kodjabachian L."/>
            <person name="Le Bivic A."/>
            <person name="Borchiellini C."/>
            <person name="Claverie J.M."/>
            <person name="Renard E."/>
        </authorList>
    </citation>
    <scope>NUCLEOTIDE SEQUENCE [LARGE SCALE GENOMIC DNA]</scope>
    <source>
        <strain evidence="2">SPO-2</strain>
    </source>
</reference>
<dbReference type="InterPro" id="IPR036047">
    <property type="entry name" value="F-box-like_dom_sf"/>
</dbReference>
<sequence>MAKSINTQSSLLISLPNEVIELILYSESIDYITLTRLCLVCRRLNTIISSNKIWYMQTRRRWRIWHHCGREIRLKQSDILDLAGVTEWKDVFMNRLIREQTVNSFLDKISHDYLLLDKDNGLVDDSKIENSNLLLGQDYLMETLRELISDEDCDRNLSRKFYASSVYSYFKWKQLLFSLNFVFGEDSSSFCNTMEHISIWLDRWMNPTEDLEYFDYSREFDSMADRAKLQLTDGASEWDIITAIDRVMFTEDGYRVNDNFYSHKNSYLHNVLRTKKGIYITLSVIFQAVASRLGLVLFPVSFPRCFALGYQENASETVGVSPSNRTQFIVFVEGNRVRKVSEQELSILDINQNTLENLSSIGTVTARMLANISLNLIDKESHDSVEECLSYIKSTELLLIFIPQIDRSISQSLFNAYLNLNYNTNKCLNDSGDSYHIQTSFERSTDDIFIEIHTRLPTTAPHVKEYPIGIIVRLNSNNHYGVVCKWSTGPVLSSCIYGVLMDDNRREILYCVHDITPCLSPLETRRINNPLIGKYFSHFNGLYYQPIPIMRKLYPDDEAYMHSLFSNFAEVEFVSEQTI</sequence>
<organism evidence="2 3">
    <name type="scientific">Oopsacas minuta</name>
    <dbReference type="NCBI Taxonomy" id="111878"/>
    <lineage>
        <taxon>Eukaryota</taxon>
        <taxon>Metazoa</taxon>
        <taxon>Porifera</taxon>
        <taxon>Hexactinellida</taxon>
        <taxon>Hexasterophora</taxon>
        <taxon>Lyssacinosida</taxon>
        <taxon>Leucopsacidae</taxon>
        <taxon>Oopsacas</taxon>
    </lineage>
</organism>
<dbReference type="PROSITE" id="PS50181">
    <property type="entry name" value="FBOX"/>
    <property type="match status" value="1"/>
</dbReference>
<dbReference type="Pfam" id="PF12937">
    <property type="entry name" value="F-box-like"/>
    <property type="match status" value="1"/>
</dbReference>
<dbReference type="Gene3D" id="1.20.1280.50">
    <property type="match status" value="1"/>
</dbReference>
<dbReference type="Pfam" id="PF13369">
    <property type="entry name" value="Transglut_core2"/>
    <property type="match status" value="1"/>
</dbReference>
<evidence type="ECO:0000313" key="2">
    <source>
        <dbReference type="EMBL" id="KAI6646433.1"/>
    </source>
</evidence>
<accession>A0AAV7JCL6</accession>
<proteinExistence type="predicted"/>